<dbReference type="InterPro" id="IPR008271">
    <property type="entry name" value="Ser/Thr_kinase_AS"/>
</dbReference>
<dbReference type="Pfam" id="PF07714">
    <property type="entry name" value="PK_Tyr_Ser-Thr"/>
    <property type="match status" value="1"/>
</dbReference>
<dbReference type="PROSITE" id="PS50011">
    <property type="entry name" value="PROTEIN_KINASE_DOM"/>
    <property type="match status" value="1"/>
</dbReference>
<comment type="catalytic activity">
    <reaction evidence="21">
        <text>L-seryl-[protein] + ATP = O-phospho-L-seryl-[protein] + ADP + H(+)</text>
        <dbReference type="Rhea" id="RHEA:17989"/>
        <dbReference type="Rhea" id="RHEA-COMP:9863"/>
        <dbReference type="Rhea" id="RHEA-COMP:11604"/>
        <dbReference type="ChEBI" id="CHEBI:15378"/>
        <dbReference type="ChEBI" id="CHEBI:29999"/>
        <dbReference type="ChEBI" id="CHEBI:30616"/>
        <dbReference type="ChEBI" id="CHEBI:83421"/>
        <dbReference type="ChEBI" id="CHEBI:456216"/>
        <dbReference type="EC" id="2.7.11.1"/>
    </reaction>
</comment>
<evidence type="ECO:0000256" key="22">
    <source>
        <dbReference type="ARBA" id="ARBA00054320"/>
    </source>
</evidence>
<dbReference type="Pfam" id="PF00560">
    <property type="entry name" value="LRR_1"/>
    <property type="match status" value="4"/>
</dbReference>
<dbReference type="Proteomes" id="UP001231189">
    <property type="component" value="Unassembled WGS sequence"/>
</dbReference>
<evidence type="ECO:0000256" key="10">
    <source>
        <dbReference type="ARBA" id="ARBA00022692"/>
    </source>
</evidence>
<comment type="similarity">
    <text evidence="3">Belongs to the protein kinase superfamily. Ser/Thr protein kinase family.</text>
</comment>
<keyword evidence="9" id="KW-0808">Transferase</keyword>
<keyword evidence="8" id="KW-0433">Leucine-rich repeat</keyword>
<dbReference type="InterPro" id="IPR032675">
    <property type="entry name" value="LRR_dom_sf"/>
</dbReference>
<evidence type="ECO:0000256" key="17">
    <source>
        <dbReference type="ARBA" id="ARBA00023136"/>
    </source>
</evidence>
<dbReference type="InterPro" id="IPR000719">
    <property type="entry name" value="Prot_kinase_dom"/>
</dbReference>
<comment type="catalytic activity">
    <reaction evidence="20">
        <text>L-threonyl-[protein] + ATP = O-phospho-L-threonyl-[protein] + ADP + H(+)</text>
        <dbReference type="Rhea" id="RHEA:46608"/>
        <dbReference type="Rhea" id="RHEA-COMP:11060"/>
        <dbReference type="Rhea" id="RHEA-COMP:11605"/>
        <dbReference type="ChEBI" id="CHEBI:15378"/>
        <dbReference type="ChEBI" id="CHEBI:30013"/>
        <dbReference type="ChEBI" id="CHEBI:30616"/>
        <dbReference type="ChEBI" id="CHEBI:61977"/>
        <dbReference type="ChEBI" id="CHEBI:456216"/>
        <dbReference type="EC" id="2.7.11.1"/>
    </reaction>
</comment>
<evidence type="ECO:0000256" key="13">
    <source>
        <dbReference type="ARBA" id="ARBA00022741"/>
    </source>
</evidence>
<evidence type="ECO:0000256" key="24">
    <source>
        <dbReference type="ARBA" id="ARBA00072040"/>
    </source>
</evidence>
<dbReference type="GO" id="GO:0005886">
    <property type="term" value="C:plasma membrane"/>
    <property type="evidence" value="ECO:0007669"/>
    <property type="project" value="UniProtKB-SubCell"/>
</dbReference>
<evidence type="ECO:0000256" key="9">
    <source>
        <dbReference type="ARBA" id="ARBA00022679"/>
    </source>
</evidence>
<sequence>MEKALTFLCYFFFFFCSVTPRSSNEISSDEFALLSVKSMLSASSSEGLLASWNTSSHYCRWPGVICGGRRHPERVVALRLGSANLSGRISPFMGNLSFLKELNLGNNQLAGKIPPEIGRLLRLQVLNLSTNHLQGSIPVALVECTNLTILFLSFNQLQGEIPVNIGSLRNLKILAISENRLSGQIPQSLADFHVIENLALSQNRLSGEIPPSLGNLSSLSGLALDGNTLSGTIPSSLGFLSRLSWLNLSFNNLSGVIPISIWNNSSLRVFSVQKNMLSGTVPPNAFSNLPHMQRIFMDSNQFHGHIPPSIANASDMSVLQLLDNLFSGGVPPEVLVFEGNKISGSIPKDIGEIPAALGECQLLRYLFLQNNILNGSIPSALSRLKGLETLDVSSNNLSGQIPKFLGDLTTLSYLNLSFNSFVGEVPNIGVFTNATAVSVQGNELVCGGIPGLHLPRCSLQSGKRKHKFPVVPVIIPLIATLLVLALLYKLVNWRKRSKVNMPITTSVKGHPLISYSELVKATDGFSTSNLLGSGSFGSVYKGELDQPGESASLVAVKVLKLQTPMALKSFTAECEALRNMRHRNLVKIITVCSSIDTRGNDFKAIVYDFMPNGSLEGWLHPDKDDQPEQRHLDLLGRVTILLDVACALDYLHWQGPAPIVHCDVKSSNVLLGVDMVAHVGDFGLARIFVEGSTSLQQSTSSMGLRGTIGYAAPEYGAGNVVSTNGDIYSYGILVLETVTGKKPTDTGSRQGLTLREYVELGLDDRVIDIVDTQLSLELDNGLQMANDSPYRRKIDWLASLLRLGMSCSQELPSSRTPTGDIIKELHAMKESLESIQHVKDGKYP</sequence>
<comment type="function">
    <text evidence="22">Receptor kinase that detects X.oryzae pv. oryzae protein Ax21 to promote innate immunity. Following X.oryzae pv. oryzae protein Ax21 detection, undergoes cleavage, releasing the processed protein kinase Xa21 chain.</text>
</comment>
<dbReference type="FunFam" id="3.80.10.10:FF:000095">
    <property type="entry name" value="LRR receptor-like serine/threonine-protein kinase GSO1"/>
    <property type="match status" value="1"/>
</dbReference>
<reference evidence="29" key="1">
    <citation type="submission" date="2023-07" db="EMBL/GenBank/DDBJ databases">
        <title>A chromosome-level genome assembly of Lolium multiflorum.</title>
        <authorList>
            <person name="Chen Y."/>
            <person name="Copetti D."/>
            <person name="Kolliker R."/>
            <person name="Studer B."/>
        </authorList>
    </citation>
    <scope>NUCLEOTIDE SEQUENCE</scope>
    <source>
        <strain evidence="29">02402/16</strain>
        <tissue evidence="29">Leaf</tissue>
    </source>
</reference>
<name>A0AAD8WAT6_LOLMU</name>
<dbReference type="InterPro" id="IPR013210">
    <property type="entry name" value="LRR_N_plant-typ"/>
</dbReference>
<keyword evidence="7" id="KW-0597">Phosphoprotein</keyword>
<dbReference type="InterPro" id="IPR051809">
    <property type="entry name" value="Plant_receptor-like_S/T_kinase"/>
</dbReference>
<evidence type="ECO:0000256" key="3">
    <source>
        <dbReference type="ARBA" id="ARBA00008684"/>
    </source>
</evidence>
<protein>
    <recommendedName>
        <fullName evidence="24">Receptor kinase-like protein Xa21</fullName>
        <ecNumber evidence="4">2.7.11.1</ecNumber>
    </recommendedName>
</protein>
<dbReference type="InterPro" id="IPR001245">
    <property type="entry name" value="Ser-Thr/Tyr_kinase_cat_dom"/>
</dbReference>
<dbReference type="GO" id="GO:0006952">
    <property type="term" value="P:defense response"/>
    <property type="evidence" value="ECO:0007669"/>
    <property type="project" value="UniProtKB-ARBA"/>
</dbReference>
<dbReference type="PANTHER" id="PTHR27008:SF588">
    <property type="entry name" value="RECEPTOR KINASE-LIKE PROTEIN XA21"/>
    <property type="match status" value="1"/>
</dbReference>
<evidence type="ECO:0000256" key="20">
    <source>
        <dbReference type="ARBA" id="ARBA00047899"/>
    </source>
</evidence>
<evidence type="ECO:0000256" key="25">
    <source>
        <dbReference type="PROSITE-ProRule" id="PRU10141"/>
    </source>
</evidence>
<dbReference type="Gene3D" id="1.10.510.10">
    <property type="entry name" value="Transferase(Phosphotransferase) domain 1"/>
    <property type="match status" value="1"/>
</dbReference>
<dbReference type="Gene3D" id="3.80.10.10">
    <property type="entry name" value="Ribonuclease Inhibitor"/>
    <property type="match status" value="2"/>
</dbReference>
<dbReference type="InterPro" id="IPR003591">
    <property type="entry name" value="Leu-rich_rpt_typical-subtyp"/>
</dbReference>
<dbReference type="EC" id="2.7.11.1" evidence="4"/>
<dbReference type="SMART" id="SM00220">
    <property type="entry name" value="S_TKc"/>
    <property type="match status" value="1"/>
</dbReference>
<dbReference type="SUPFAM" id="SSF52058">
    <property type="entry name" value="L domain-like"/>
    <property type="match status" value="2"/>
</dbReference>
<dbReference type="GO" id="GO:0005789">
    <property type="term" value="C:endoplasmic reticulum membrane"/>
    <property type="evidence" value="ECO:0007669"/>
    <property type="project" value="UniProtKB-SubCell"/>
</dbReference>
<keyword evidence="15 25" id="KW-0067">ATP-binding</keyword>
<feature type="domain" description="Protein kinase" evidence="28">
    <location>
        <begin position="525"/>
        <end position="829"/>
    </location>
</feature>
<keyword evidence="16 26" id="KW-1133">Transmembrane helix</keyword>
<evidence type="ECO:0000256" key="18">
    <source>
        <dbReference type="ARBA" id="ARBA00023170"/>
    </source>
</evidence>
<evidence type="ECO:0000259" key="28">
    <source>
        <dbReference type="PROSITE" id="PS50011"/>
    </source>
</evidence>
<evidence type="ECO:0000256" key="5">
    <source>
        <dbReference type="ARBA" id="ARBA00022475"/>
    </source>
</evidence>
<dbReference type="FunFam" id="3.80.10.10:FF:000453">
    <property type="entry name" value="Leucine-rich receptor-like protein kinase family protein"/>
    <property type="match status" value="1"/>
</dbReference>
<accession>A0AAD8WAT6</accession>
<evidence type="ECO:0000256" key="2">
    <source>
        <dbReference type="ARBA" id="ARBA00004389"/>
    </source>
</evidence>
<evidence type="ECO:0000313" key="29">
    <source>
        <dbReference type="EMBL" id="KAK1648710.1"/>
    </source>
</evidence>
<keyword evidence="19" id="KW-0325">Glycoprotein</keyword>
<organism evidence="29 30">
    <name type="scientific">Lolium multiflorum</name>
    <name type="common">Italian ryegrass</name>
    <name type="synonym">Lolium perenne subsp. multiflorum</name>
    <dbReference type="NCBI Taxonomy" id="4521"/>
    <lineage>
        <taxon>Eukaryota</taxon>
        <taxon>Viridiplantae</taxon>
        <taxon>Streptophyta</taxon>
        <taxon>Embryophyta</taxon>
        <taxon>Tracheophyta</taxon>
        <taxon>Spermatophyta</taxon>
        <taxon>Magnoliopsida</taxon>
        <taxon>Liliopsida</taxon>
        <taxon>Poales</taxon>
        <taxon>Poaceae</taxon>
        <taxon>BOP clade</taxon>
        <taxon>Pooideae</taxon>
        <taxon>Poodae</taxon>
        <taxon>Poeae</taxon>
        <taxon>Poeae Chloroplast Group 2 (Poeae type)</taxon>
        <taxon>Loliodinae</taxon>
        <taxon>Loliinae</taxon>
        <taxon>Lolium</taxon>
    </lineage>
</organism>
<keyword evidence="30" id="KW-1185">Reference proteome</keyword>
<evidence type="ECO:0000256" key="8">
    <source>
        <dbReference type="ARBA" id="ARBA00022614"/>
    </source>
</evidence>
<dbReference type="EMBL" id="JAUUTY010000004">
    <property type="protein sequence ID" value="KAK1648710.1"/>
    <property type="molecule type" value="Genomic_DNA"/>
</dbReference>
<evidence type="ECO:0000256" key="11">
    <source>
        <dbReference type="ARBA" id="ARBA00022729"/>
    </source>
</evidence>
<dbReference type="FunFam" id="3.30.200.20:FF:000432">
    <property type="entry name" value="LRR receptor-like serine/threonine-protein kinase EFR"/>
    <property type="match status" value="1"/>
</dbReference>
<keyword evidence="17 26" id="KW-0472">Membrane</keyword>
<dbReference type="SMART" id="SM00369">
    <property type="entry name" value="LRR_TYP"/>
    <property type="match status" value="4"/>
</dbReference>
<dbReference type="GO" id="GO:0004674">
    <property type="term" value="F:protein serine/threonine kinase activity"/>
    <property type="evidence" value="ECO:0007669"/>
    <property type="project" value="UniProtKB-KW"/>
</dbReference>
<evidence type="ECO:0000256" key="14">
    <source>
        <dbReference type="ARBA" id="ARBA00022777"/>
    </source>
</evidence>
<feature type="signal peptide" evidence="27">
    <location>
        <begin position="1"/>
        <end position="23"/>
    </location>
</feature>
<dbReference type="GO" id="GO:0005524">
    <property type="term" value="F:ATP binding"/>
    <property type="evidence" value="ECO:0007669"/>
    <property type="project" value="UniProtKB-UniRule"/>
</dbReference>
<keyword evidence="10 26" id="KW-0812">Transmembrane</keyword>
<keyword evidence="12" id="KW-0677">Repeat</keyword>
<dbReference type="InterPro" id="IPR001611">
    <property type="entry name" value="Leu-rich_rpt"/>
</dbReference>
<evidence type="ECO:0000256" key="4">
    <source>
        <dbReference type="ARBA" id="ARBA00012513"/>
    </source>
</evidence>
<dbReference type="FunFam" id="1.10.510.10:FF:000358">
    <property type="entry name" value="Putative leucine-rich repeat receptor-like serine/threonine-protein kinase"/>
    <property type="match status" value="1"/>
</dbReference>
<feature type="binding site" evidence="25">
    <location>
        <position position="557"/>
    </location>
    <ligand>
        <name>ATP</name>
        <dbReference type="ChEBI" id="CHEBI:30616"/>
    </ligand>
</feature>
<comment type="subcellular location">
    <subcellularLocation>
        <location evidence="1">Cell membrane</location>
        <topology evidence="1">Single-pass membrane protein</topology>
    </subcellularLocation>
    <subcellularLocation>
        <location evidence="2">Endoplasmic reticulum membrane</location>
        <topology evidence="2">Single-pass membrane protein</topology>
    </subcellularLocation>
</comment>
<evidence type="ECO:0000256" key="15">
    <source>
        <dbReference type="ARBA" id="ARBA00022840"/>
    </source>
</evidence>
<proteinExistence type="inferred from homology"/>
<dbReference type="PANTHER" id="PTHR27008">
    <property type="entry name" value="OS04G0122200 PROTEIN"/>
    <property type="match status" value="1"/>
</dbReference>
<evidence type="ECO:0000256" key="12">
    <source>
        <dbReference type="ARBA" id="ARBA00022737"/>
    </source>
</evidence>
<evidence type="ECO:0000256" key="1">
    <source>
        <dbReference type="ARBA" id="ARBA00004162"/>
    </source>
</evidence>
<dbReference type="PROSITE" id="PS00108">
    <property type="entry name" value="PROTEIN_KINASE_ST"/>
    <property type="match status" value="1"/>
</dbReference>
<dbReference type="InterPro" id="IPR017441">
    <property type="entry name" value="Protein_kinase_ATP_BS"/>
</dbReference>
<evidence type="ECO:0000256" key="26">
    <source>
        <dbReference type="SAM" id="Phobius"/>
    </source>
</evidence>
<gene>
    <name evidence="29" type="ORF">QYE76_066515</name>
</gene>
<evidence type="ECO:0000256" key="7">
    <source>
        <dbReference type="ARBA" id="ARBA00022553"/>
    </source>
</evidence>
<evidence type="ECO:0000256" key="21">
    <source>
        <dbReference type="ARBA" id="ARBA00048679"/>
    </source>
</evidence>
<evidence type="ECO:0000256" key="23">
    <source>
        <dbReference type="ARBA" id="ARBA00056628"/>
    </source>
</evidence>
<dbReference type="SUPFAM" id="SSF56112">
    <property type="entry name" value="Protein kinase-like (PK-like)"/>
    <property type="match status" value="1"/>
</dbReference>
<keyword evidence="18" id="KW-0675">Receptor</keyword>
<dbReference type="GO" id="GO:0009791">
    <property type="term" value="P:post-embryonic development"/>
    <property type="evidence" value="ECO:0007669"/>
    <property type="project" value="UniProtKB-ARBA"/>
</dbReference>
<dbReference type="AlphaFoldDB" id="A0AAD8WAT6"/>
<evidence type="ECO:0000313" key="30">
    <source>
        <dbReference type="Proteomes" id="UP001231189"/>
    </source>
</evidence>
<dbReference type="Gene3D" id="3.30.200.20">
    <property type="entry name" value="Phosphorylase Kinase, domain 1"/>
    <property type="match status" value="1"/>
</dbReference>
<comment type="caution">
    <text evidence="29">The sequence shown here is derived from an EMBL/GenBank/DDBJ whole genome shotgun (WGS) entry which is preliminary data.</text>
</comment>
<dbReference type="PROSITE" id="PS00107">
    <property type="entry name" value="PROTEIN_KINASE_ATP"/>
    <property type="match status" value="1"/>
</dbReference>
<evidence type="ECO:0000256" key="16">
    <source>
        <dbReference type="ARBA" id="ARBA00022989"/>
    </source>
</evidence>
<feature type="transmembrane region" description="Helical" evidence="26">
    <location>
        <begin position="470"/>
        <end position="491"/>
    </location>
</feature>
<dbReference type="InterPro" id="IPR011009">
    <property type="entry name" value="Kinase-like_dom_sf"/>
</dbReference>
<dbReference type="GO" id="GO:0051707">
    <property type="term" value="P:response to other organism"/>
    <property type="evidence" value="ECO:0007669"/>
    <property type="project" value="UniProtKB-ARBA"/>
</dbReference>
<keyword evidence="14" id="KW-0418">Kinase</keyword>
<evidence type="ECO:0000256" key="27">
    <source>
        <dbReference type="SAM" id="SignalP"/>
    </source>
</evidence>
<evidence type="ECO:0000256" key="6">
    <source>
        <dbReference type="ARBA" id="ARBA00022527"/>
    </source>
</evidence>
<keyword evidence="5" id="KW-1003">Cell membrane</keyword>
<feature type="chain" id="PRO_5042070216" description="Receptor kinase-like protein Xa21" evidence="27">
    <location>
        <begin position="24"/>
        <end position="844"/>
    </location>
</feature>
<comment type="function">
    <text evidence="23">The processed protein kinase Xa21 chain released by protein cleavage after X.oryzae pv. oryzae protein Ax21 detection translocates into the nucleus where it can bind and regulate WRKY62, a transcription factor. Confers resistance to the bacterial pathogen X.oryzae pv. oryzae (Xoo).</text>
</comment>
<keyword evidence="13 25" id="KW-0547">Nucleotide-binding</keyword>
<dbReference type="Pfam" id="PF08263">
    <property type="entry name" value="LRRNT_2"/>
    <property type="match status" value="1"/>
</dbReference>
<evidence type="ECO:0000256" key="19">
    <source>
        <dbReference type="ARBA" id="ARBA00023180"/>
    </source>
</evidence>
<keyword evidence="6" id="KW-0723">Serine/threonine-protein kinase</keyword>
<dbReference type="FunFam" id="3.80.10.10:FF:000129">
    <property type="entry name" value="Leucine-rich repeat receptor-like kinase"/>
    <property type="match status" value="1"/>
</dbReference>
<dbReference type="Pfam" id="PF13855">
    <property type="entry name" value="LRR_8"/>
    <property type="match status" value="2"/>
</dbReference>
<keyword evidence="11 27" id="KW-0732">Signal</keyword>